<keyword evidence="1" id="KW-0472">Membrane</keyword>
<keyword evidence="1" id="KW-1133">Transmembrane helix</keyword>
<feature type="transmembrane region" description="Helical" evidence="1">
    <location>
        <begin position="120"/>
        <end position="145"/>
    </location>
</feature>
<keyword evidence="1" id="KW-0812">Transmembrane</keyword>
<organism evidence="2 3">
    <name type="scientific">Niabella pedocola</name>
    <dbReference type="NCBI Taxonomy" id="1752077"/>
    <lineage>
        <taxon>Bacteria</taxon>
        <taxon>Pseudomonadati</taxon>
        <taxon>Bacteroidota</taxon>
        <taxon>Chitinophagia</taxon>
        <taxon>Chitinophagales</taxon>
        <taxon>Chitinophagaceae</taxon>
        <taxon>Niabella</taxon>
    </lineage>
</organism>
<name>A0ABS8PU92_9BACT</name>
<feature type="transmembrane region" description="Helical" evidence="1">
    <location>
        <begin position="40"/>
        <end position="61"/>
    </location>
</feature>
<evidence type="ECO:0000256" key="1">
    <source>
        <dbReference type="SAM" id="Phobius"/>
    </source>
</evidence>
<feature type="transmembrane region" description="Helical" evidence="1">
    <location>
        <begin position="73"/>
        <end position="92"/>
    </location>
</feature>
<gene>
    <name evidence="2" type="ORF">LQ567_17850</name>
</gene>
<dbReference type="Gene3D" id="1.20.210.10">
    <property type="entry name" value="Cytochrome c oxidase-like, subunit I domain"/>
    <property type="match status" value="1"/>
</dbReference>
<evidence type="ECO:0000313" key="2">
    <source>
        <dbReference type="EMBL" id="MCD2424650.1"/>
    </source>
</evidence>
<dbReference type="Proteomes" id="UP001199816">
    <property type="component" value="Unassembled WGS sequence"/>
</dbReference>
<accession>A0ABS8PU92</accession>
<dbReference type="InterPro" id="IPR036927">
    <property type="entry name" value="Cyt_c_oxase-like_su1_sf"/>
</dbReference>
<protein>
    <recommendedName>
        <fullName evidence="4">Transmembrane protein</fullName>
    </recommendedName>
</protein>
<proteinExistence type="predicted"/>
<sequence length="156" mass="17538">MLKRMPFILLLVTAVPLFIAGLFASNKEWIDIHLHDTMFVIAQGHILGLSAFFLFLLWLVNIATHNILFSNKLTWFHTLATLVIVLFVLWYTDRHPDSLSDNLPHPGTEQPASDFRDTNAVVVCSIAALVLVQLVFIAHLLVGLYRKTTATESISV</sequence>
<reference evidence="2 3" key="1">
    <citation type="submission" date="2021-11" db="EMBL/GenBank/DDBJ databases">
        <title>Genomic of Niabella pedocola.</title>
        <authorList>
            <person name="Wu T."/>
        </authorList>
    </citation>
    <scope>NUCLEOTIDE SEQUENCE [LARGE SCALE GENOMIC DNA]</scope>
    <source>
        <strain evidence="2 3">JCM 31011</strain>
    </source>
</reference>
<dbReference type="RefSeq" id="WP_231006861.1">
    <property type="nucleotide sequence ID" value="NZ_JAJNEC010000005.1"/>
</dbReference>
<evidence type="ECO:0000313" key="3">
    <source>
        <dbReference type="Proteomes" id="UP001199816"/>
    </source>
</evidence>
<evidence type="ECO:0008006" key="4">
    <source>
        <dbReference type="Google" id="ProtNLM"/>
    </source>
</evidence>
<comment type="caution">
    <text evidence="2">The sequence shown here is derived from an EMBL/GenBank/DDBJ whole genome shotgun (WGS) entry which is preliminary data.</text>
</comment>
<keyword evidence="3" id="KW-1185">Reference proteome</keyword>
<dbReference type="EMBL" id="JAJNEC010000005">
    <property type="protein sequence ID" value="MCD2424650.1"/>
    <property type="molecule type" value="Genomic_DNA"/>
</dbReference>